<name>A0ABU7QU05_9FLAO</name>
<proteinExistence type="predicted"/>
<sequence>HINDNFEEYYDEIINFDGEETALMVLDFTMIISSIQKLLTELMQTIELDKSKLNKETLNKMQEILNKL</sequence>
<evidence type="ECO:0000313" key="1">
    <source>
        <dbReference type="EMBL" id="MEE6125933.1"/>
    </source>
</evidence>
<dbReference type="RefSeq" id="WP_330937205.1">
    <property type="nucleotide sequence ID" value="NZ_JAZGJU010000002.1"/>
</dbReference>
<dbReference type="EMBL" id="JAZGJU010000002">
    <property type="protein sequence ID" value="MEE6125933.1"/>
    <property type="molecule type" value="Genomic_DNA"/>
</dbReference>
<evidence type="ECO:0000313" key="2">
    <source>
        <dbReference type="Proteomes" id="UP001350005"/>
    </source>
</evidence>
<gene>
    <name evidence="1" type="ORF">V2E39_00865</name>
</gene>
<reference evidence="1 2" key="1">
    <citation type="submission" date="2024-01" db="EMBL/GenBank/DDBJ databases">
        <title>Whole genome of Chryseobacterium arthrosphaerae NNCa 2741.</title>
        <authorList>
            <person name="Boriskina E.V."/>
            <person name="Gordinskaya N.A."/>
            <person name="Kropotov V.S."/>
            <person name="Alekseeva A.E."/>
            <person name="Makhova M.A."/>
            <person name="Kryazhev D.V."/>
            <person name="Shkurkina I.S."/>
        </authorList>
    </citation>
    <scope>NUCLEOTIDE SEQUENCE [LARGE SCALE GENOMIC DNA]</scope>
    <source>
        <strain evidence="1 2">NNCa 2741</strain>
    </source>
</reference>
<keyword evidence="2" id="KW-1185">Reference proteome</keyword>
<comment type="caution">
    <text evidence="1">The sequence shown here is derived from an EMBL/GenBank/DDBJ whole genome shotgun (WGS) entry which is preliminary data.</text>
</comment>
<accession>A0ABU7QU05</accession>
<organism evidence="1 2">
    <name type="scientific">Chryseobacterium arthrosphaerae</name>
    <dbReference type="NCBI Taxonomy" id="651561"/>
    <lineage>
        <taxon>Bacteria</taxon>
        <taxon>Pseudomonadati</taxon>
        <taxon>Bacteroidota</taxon>
        <taxon>Flavobacteriia</taxon>
        <taxon>Flavobacteriales</taxon>
        <taxon>Weeksellaceae</taxon>
        <taxon>Chryseobacterium group</taxon>
        <taxon>Chryseobacterium</taxon>
    </lineage>
</organism>
<dbReference type="Proteomes" id="UP001350005">
    <property type="component" value="Unassembled WGS sequence"/>
</dbReference>
<protein>
    <submittedName>
        <fullName evidence="1">Uncharacterized protein</fullName>
    </submittedName>
</protein>
<feature type="non-terminal residue" evidence="1">
    <location>
        <position position="1"/>
    </location>
</feature>